<dbReference type="OMA" id="MRTHDAS"/>
<organism evidence="7 8">
    <name type="scientific">Rosa chinensis</name>
    <name type="common">China rose</name>
    <dbReference type="NCBI Taxonomy" id="74649"/>
    <lineage>
        <taxon>Eukaryota</taxon>
        <taxon>Viridiplantae</taxon>
        <taxon>Streptophyta</taxon>
        <taxon>Embryophyta</taxon>
        <taxon>Tracheophyta</taxon>
        <taxon>Spermatophyta</taxon>
        <taxon>Magnoliopsida</taxon>
        <taxon>eudicotyledons</taxon>
        <taxon>Gunneridae</taxon>
        <taxon>Pentapetalae</taxon>
        <taxon>rosids</taxon>
        <taxon>fabids</taxon>
        <taxon>Rosales</taxon>
        <taxon>Rosaceae</taxon>
        <taxon>Rosoideae</taxon>
        <taxon>Rosoideae incertae sedis</taxon>
        <taxon>Rosa</taxon>
    </lineage>
</organism>
<dbReference type="GO" id="GO:0004497">
    <property type="term" value="F:monooxygenase activity"/>
    <property type="evidence" value="ECO:0007669"/>
    <property type="project" value="InterPro"/>
</dbReference>
<accession>A0A2P6QDA3</accession>
<dbReference type="InterPro" id="IPR002401">
    <property type="entry name" value="Cyt_P450_E_grp-I"/>
</dbReference>
<evidence type="ECO:0000256" key="1">
    <source>
        <dbReference type="ARBA" id="ARBA00010617"/>
    </source>
</evidence>
<dbReference type="InterPro" id="IPR036396">
    <property type="entry name" value="Cyt_P450_sf"/>
</dbReference>
<name>A0A2P6QDA3_ROSCH</name>
<keyword evidence="8" id="KW-1185">Reference proteome</keyword>
<dbReference type="GO" id="GO:0016705">
    <property type="term" value="F:oxidoreductase activity, acting on paired donors, with incorporation or reduction of molecular oxygen"/>
    <property type="evidence" value="ECO:0007669"/>
    <property type="project" value="InterPro"/>
</dbReference>
<dbReference type="Pfam" id="PF00067">
    <property type="entry name" value="p450"/>
    <property type="match status" value="1"/>
</dbReference>
<evidence type="ECO:0000256" key="6">
    <source>
        <dbReference type="SAM" id="Phobius"/>
    </source>
</evidence>
<evidence type="ECO:0000313" key="7">
    <source>
        <dbReference type="EMBL" id="PRQ32155.1"/>
    </source>
</evidence>
<keyword evidence="3" id="KW-0479">Metal-binding</keyword>
<proteinExistence type="inferred from homology"/>
<dbReference type="Gene3D" id="1.10.630.10">
    <property type="entry name" value="Cytochrome P450"/>
    <property type="match status" value="1"/>
</dbReference>
<reference evidence="7 8" key="1">
    <citation type="journal article" date="2018" name="Nat. Genet.">
        <title>The Rosa genome provides new insights in the design of modern roses.</title>
        <authorList>
            <person name="Bendahmane M."/>
        </authorList>
    </citation>
    <scope>NUCLEOTIDE SEQUENCE [LARGE SCALE GENOMIC DNA]</scope>
    <source>
        <strain evidence="8">cv. Old Blush</strain>
    </source>
</reference>
<keyword evidence="4" id="KW-0560">Oxidoreductase</keyword>
<dbReference type="Gramene" id="PRQ32155">
    <property type="protein sequence ID" value="PRQ32155"/>
    <property type="gene ID" value="RchiOBHm_Chr5g0043231"/>
</dbReference>
<evidence type="ECO:0000256" key="2">
    <source>
        <dbReference type="ARBA" id="ARBA00022617"/>
    </source>
</evidence>
<comment type="similarity">
    <text evidence="1">Belongs to the cytochrome P450 family.</text>
</comment>
<keyword evidence="6" id="KW-0472">Membrane</keyword>
<evidence type="ECO:0000256" key="3">
    <source>
        <dbReference type="ARBA" id="ARBA00022723"/>
    </source>
</evidence>
<dbReference type="AlphaFoldDB" id="A0A2P6QDA3"/>
<dbReference type="Proteomes" id="UP000238479">
    <property type="component" value="Chromosome 5"/>
</dbReference>
<dbReference type="GO" id="GO:0005506">
    <property type="term" value="F:iron ion binding"/>
    <property type="evidence" value="ECO:0007669"/>
    <property type="project" value="InterPro"/>
</dbReference>
<evidence type="ECO:0000256" key="5">
    <source>
        <dbReference type="ARBA" id="ARBA00023004"/>
    </source>
</evidence>
<keyword evidence="2" id="KW-0349">Heme</keyword>
<protein>
    <submittedName>
        <fullName evidence="7">Putative cytochrome P450</fullName>
    </submittedName>
</protein>
<dbReference type="InterPro" id="IPR001128">
    <property type="entry name" value="Cyt_P450"/>
</dbReference>
<evidence type="ECO:0000256" key="4">
    <source>
        <dbReference type="ARBA" id="ARBA00023002"/>
    </source>
</evidence>
<dbReference type="SUPFAM" id="SSF48264">
    <property type="entry name" value="Cytochrome P450"/>
    <property type="match status" value="1"/>
</dbReference>
<sequence>MDLQFSSFHVILTFSLFVIMVLKIASRGKTKSSSSNLPPGPRKLPFIGNIHQLAGSLPHHSLRNLAKKYGPFMHLRLGEVSTVVVSSAEFAREVMKTHDATFASRPHLLAATIVSYNATNIVFAKYGDYWRQLRKFAH</sequence>
<keyword evidence="6" id="KW-1133">Transmembrane helix</keyword>
<dbReference type="EMBL" id="PDCK01000043">
    <property type="protein sequence ID" value="PRQ32155.1"/>
    <property type="molecule type" value="Genomic_DNA"/>
</dbReference>
<dbReference type="GO" id="GO:0020037">
    <property type="term" value="F:heme binding"/>
    <property type="evidence" value="ECO:0007669"/>
    <property type="project" value="InterPro"/>
</dbReference>
<keyword evidence="6" id="KW-0812">Transmembrane</keyword>
<gene>
    <name evidence="7" type="ORF">RchiOBHm_Chr5g0043231</name>
</gene>
<dbReference type="PANTHER" id="PTHR47955:SF8">
    <property type="entry name" value="CYTOCHROME P450 71D11-LIKE"/>
    <property type="match status" value="1"/>
</dbReference>
<dbReference type="PRINTS" id="PR00463">
    <property type="entry name" value="EP450I"/>
</dbReference>
<feature type="transmembrane region" description="Helical" evidence="6">
    <location>
        <begin position="6"/>
        <end position="25"/>
    </location>
</feature>
<evidence type="ECO:0000313" key="8">
    <source>
        <dbReference type="Proteomes" id="UP000238479"/>
    </source>
</evidence>
<dbReference type="PANTHER" id="PTHR47955">
    <property type="entry name" value="CYTOCHROME P450 FAMILY 71 PROTEIN"/>
    <property type="match status" value="1"/>
</dbReference>
<keyword evidence="5" id="KW-0408">Iron</keyword>
<comment type="caution">
    <text evidence="7">The sequence shown here is derived from an EMBL/GenBank/DDBJ whole genome shotgun (WGS) entry which is preliminary data.</text>
</comment>